<accession>A0A6C0D2J9</accession>
<dbReference type="AlphaFoldDB" id="A0A6C0D2J9"/>
<sequence>MQILLIEKDGNIIEKNVKSLEKMYSLCGYRTNKDFEQLCQWDTYELYGKRTGKKDKENQYKFSTNDKYYGTLCIIKKNDSISLDEWKLFYISKMKDSIVETAIATDSDTYEIESNTETDDADDNVDNHDTHYLGKRVDEELKYEEYEEE</sequence>
<organism evidence="1">
    <name type="scientific">viral metagenome</name>
    <dbReference type="NCBI Taxonomy" id="1070528"/>
    <lineage>
        <taxon>unclassified sequences</taxon>
        <taxon>metagenomes</taxon>
        <taxon>organismal metagenomes</taxon>
    </lineage>
</organism>
<dbReference type="EMBL" id="MN739520">
    <property type="protein sequence ID" value="QHT10304.1"/>
    <property type="molecule type" value="Genomic_DNA"/>
</dbReference>
<reference evidence="1" key="1">
    <citation type="journal article" date="2020" name="Nature">
        <title>Giant virus diversity and host interactions through global metagenomics.</title>
        <authorList>
            <person name="Schulz F."/>
            <person name="Roux S."/>
            <person name="Paez-Espino D."/>
            <person name="Jungbluth S."/>
            <person name="Walsh D.A."/>
            <person name="Denef V.J."/>
            <person name="McMahon K.D."/>
            <person name="Konstantinidis K.T."/>
            <person name="Eloe-Fadrosh E.A."/>
            <person name="Kyrpides N.C."/>
            <person name="Woyke T."/>
        </authorList>
    </citation>
    <scope>NUCLEOTIDE SEQUENCE</scope>
    <source>
        <strain evidence="1">GVMAG-M-3300023174-107</strain>
    </source>
</reference>
<proteinExistence type="predicted"/>
<name>A0A6C0D2J9_9ZZZZ</name>
<evidence type="ECO:0000313" key="1">
    <source>
        <dbReference type="EMBL" id="QHT10304.1"/>
    </source>
</evidence>
<protein>
    <submittedName>
        <fullName evidence="1">Uncharacterized protein</fullName>
    </submittedName>
</protein>